<protein>
    <recommendedName>
        <fullName evidence="5">DUF4439 domain-containing protein</fullName>
    </recommendedName>
</protein>
<accession>A0ABP7DGZ7</accession>
<feature type="region of interest" description="Disordered" evidence="1">
    <location>
        <begin position="31"/>
        <end position="107"/>
    </location>
</feature>
<feature type="compositionally biased region" description="Polar residues" evidence="1">
    <location>
        <begin position="31"/>
        <end position="44"/>
    </location>
</feature>
<feature type="chain" id="PRO_5047323447" description="DUF4439 domain-containing protein" evidence="2">
    <location>
        <begin position="30"/>
        <end position="214"/>
    </location>
</feature>
<keyword evidence="2" id="KW-0732">Signal</keyword>
<evidence type="ECO:0000256" key="1">
    <source>
        <dbReference type="SAM" id="MobiDB-lite"/>
    </source>
</evidence>
<organism evidence="3 4">
    <name type="scientific">Terrabacter ginsenosidimutans</name>
    <dbReference type="NCBI Taxonomy" id="490575"/>
    <lineage>
        <taxon>Bacteria</taxon>
        <taxon>Bacillati</taxon>
        <taxon>Actinomycetota</taxon>
        <taxon>Actinomycetes</taxon>
        <taxon>Micrococcales</taxon>
        <taxon>Intrasporangiaceae</taxon>
        <taxon>Terrabacter</taxon>
    </lineage>
</organism>
<evidence type="ECO:0008006" key="5">
    <source>
        <dbReference type="Google" id="ProtNLM"/>
    </source>
</evidence>
<evidence type="ECO:0000313" key="4">
    <source>
        <dbReference type="Proteomes" id="UP001501468"/>
    </source>
</evidence>
<comment type="caution">
    <text evidence="3">The sequence shown here is derived from an EMBL/GenBank/DDBJ whole genome shotgun (WGS) entry which is preliminary data.</text>
</comment>
<feature type="compositionally biased region" description="Gly residues" evidence="1">
    <location>
        <begin position="47"/>
        <end position="58"/>
    </location>
</feature>
<dbReference type="EMBL" id="BAABDC010000003">
    <property type="protein sequence ID" value="GAA3704038.1"/>
    <property type="molecule type" value="Genomic_DNA"/>
</dbReference>
<dbReference type="Proteomes" id="UP001501468">
    <property type="component" value="Unassembled WGS sequence"/>
</dbReference>
<evidence type="ECO:0000313" key="3">
    <source>
        <dbReference type="EMBL" id="GAA3704038.1"/>
    </source>
</evidence>
<sequence length="214" mass="21224">MPIRWLRAAVPWVAVMPVALLGAACNSTAEQGSTFSSASSNGVATQGDGGQLEGGAGGPVEPSATPPAGEDLSGGAGGPAEPTFTAPPNKDPSGGAGGPPEPMPTTVDVNALCTAAAVSPTTMPDGWPAPSAQDLLNNMASRLATELETLKQHELSVAFADYASSGVALLASYQSSDSAAIASARERVIASGRKASELARSLGFDECAALTQTG</sequence>
<keyword evidence="4" id="KW-1185">Reference proteome</keyword>
<reference evidence="4" key="1">
    <citation type="journal article" date="2019" name="Int. J. Syst. Evol. Microbiol.">
        <title>The Global Catalogue of Microorganisms (GCM) 10K type strain sequencing project: providing services to taxonomists for standard genome sequencing and annotation.</title>
        <authorList>
            <consortium name="The Broad Institute Genomics Platform"/>
            <consortium name="The Broad Institute Genome Sequencing Center for Infectious Disease"/>
            <person name="Wu L."/>
            <person name="Ma J."/>
        </authorList>
    </citation>
    <scope>NUCLEOTIDE SEQUENCE [LARGE SCALE GENOMIC DNA]</scope>
    <source>
        <strain evidence="4">JCM 17125</strain>
    </source>
</reference>
<name>A0ABP7DGZ7_9MICO</name>
<evidence type="ECO:0000256" key="2">
    <source>
        <dbReference type="SAM" id="SignalP"/>
    </source>
</evidence>
<gene>
    <name evidence="3" type="ORF">GCM10022399_20810</name>
</gene>
<dbReference type="PROSITE" id="PS51257">
    <property type="entry name" value="PROKAR_LIPOPROTEIN"/>
    <property type="match status" value="1"/>
</dbReference>
<feature type="signal peptide" evidence="2">
    <location>
        <begin position="1"/>
        <end position="29"/>
    </location>
</feature>
<proteinExistence type="predicted"/>